<accession>A0A285QM80</accession>
<protein>
    <submittedName>
        <fullName evidence="2">Phage portal protein, HK97 family</fullName>
    </submittedName>
</protein>
<sequence length="717" mass="74975">MKLWGRKSAREDARPALGRASAGAGVMGEWPRSYEAQLREGYAANPVAQRAVRLIAQNAGAAPIAGGAAALVAARSAGQALLETLAAQLLLHGNAYVQVIGDGAGGVAELYALRPERVSVEADARGWPVAYRYKVGERTARLAADGPLPEIIHVRSFNPLDDHYGLGCLGAAAGAIAIHNAATRWNKALLDNAARPSGALVYDAPDGAALSADQFARLRTEMEAGFAGAANAGRPMLLEGGLKWQAMSLTPADMDFVGLKAAAAREIALAFGVPPMLLGLPGDATYANYREANKALWRLAVLPLTDTVLSGLSQGLSGWLEDASLRVEVDRVPALSEDRERLWAQVTLDWRQADLSPGDRVALAGEPGSWRIVDWTLDAMVLTLDLVQIARATMSAAAATSGRVLSDSDAAIGRTLLHAFEIPPVDDTVLASPRLSIAAAGSGAGWRSARAQLSTDGGVSFHPLPELRSAAVLGTLAMSPGAGSSTLVDRHAVIEVVLAHKGMTLTNSDPLAVAAGANLALVGDELLQWERAEWLGDTRWRLTRLWRGRRGTEWACGQQAAGDRFVVLQPGALLEVPLPLAAIGSRVRVIASGVGDGDAPIETDVLVSGASVVPPSPVHLRVTADGAGGAQARWVRRSRAGWAWLDGIDAPLVEERERYVLRADGNAQLTASDGPVAALPAASLAGASGVQVQQVGLQGLSRPAITPWPTQATKEDA</sequence>
<evidence type="ECO:0000313" key="2">
    <source>
        <dbReference type="EMBL" id="SOB81192.1"/>
    </source>
</evidence>
<dbReference type="Proteomes" id="UP000219494">
    <property type="component" value="Unassembled WGS sequence"/>
</dbReference>
<dbReference type="InterPro" id="IPR056490">
    <property type="entry name" value="Rcc01698_C"/>
</dbReference>
<name>A0A285QM80_9SPHN</name>
<evidence type="ECO:0000259" key="1">
    <source>
        <dbReference type="Pfam" id="PF23666"/>
    </source>
</evidence>
<dbReference type="EMBL" id="OBMI01000001">
    <property type="protein sequence ID" value="SOB81192.1"/>
    <property type="molecule type" value="Genomic_DNA"/>
</dbReference>
<gene>
    <name evidence="2" type="ORF">SAMN06297144_1448</name>
</gene>
<dbReference type="InterPro" id="IPR006427">
    <property type="entry name" value="Portal_HK97"/>
</dbReference>
<keyword evidence="3" id="KW-1185">Reference proteome</keyword>
<dbReference type="Pfam" id="PF04860">
    <property type="entry name" value="Phage_portal"/>
    <property type="match status" value="1"/>
</dbReference>
<proteinExistence type="predicted"/>
<organism evidence="2 3">
    <name type="scientific">Sphingomonas guangdongensis</name>
    <dbReference type="NCBI Taxonomy" id="1141890"/>
    <lineage>
        <taxon>Bacteria</taxon>
        <taxon>Pseudomonadati</taxon>
        <taxon>Pseudomonadota</taxon>
        <taxon>Alphaproteobacteria</taxon>
        <taxon>Sphingomonadales</taxon>
        <taxon>Sphingomonadaceae</taxon>
        <taxon>Sphingomonas</taxon>
    </lineage>
</organism>
<feature type="domain" description="Rcc01698-like C-terminal" evidence="1">
    <location>
        <begin position="471"/>
        <end position="566"/>
    </location>
</feature>
<evidence type="ECO:0000313" key="3">
    <source>
        <dbReference type="Proteomes" id="UP000219494"/>
    </source>
</evidence>
<dbReference type="Pfam" id="PF23666">
    <property type="entry name" value="Rcc01698_C"/>
    <property type="match status" value="1"/>
</dbReference>
<reference evidence="2 3" key="1">
    <citation type="submission" date="2017-07" db="EMBL/GenBank/DDBJ databases">
        <authorList>
            <person name="Sun Z.S."/>
            <person name="Albrecht U."/>
            <person name="Echele G."/>
            <person name="Lee C.C."/>
        </authorList>
    </citation>
    <scope>NUCLEOTIDE SEQUENCE [LARGE SCALE GENOMIC DNA]</scope>
    <source>
        <strain evidence="2 3">CGMCC 1.12672</strain>
    </source>
</reference>
<dbReference type="AlphaFoldDB" id="A0A285QM80"/>
<dbReference type="InterPro" id="IPR006944">
    <property type="entry name" value="Phage/GTA_portal"/>
</dbReference>
<dbReference type="NCBIfam" id="TIGR01537">
    <property type="entry name" value="portal_HK97"/>
    <property type="match status" value="1"/>
</dbReference>